<reference evidence="1 2" key="1">
    <citation type="journal article" date="2011" name="J. Bacteriol.">
        <title>Whole genome sequence of an unusual Borrelia burgdorferi sensu lato isolate.</title>
        <authorList>
            <person name="Casjens S.R."/>
            <person name="Fraser-Liggett C.M."/>
            <person name="Mongodin E.F."/>
            <person name="Qiu W.G."/>
            <person name="Dunn J.J."/>
            <person name="Luft B.J."/>
            <person name="Schutzer S.E."/>
        </authorList>
    </citation>
    <scope>NUCLEOTIDE SEQUENCE [LARGE SCALE GENOMIC DNA]</scope>
    <source>
        <strain evidence="1 2">SV1</strain>
    </source>
</reference>
<organism evidence="1 2">
    <name type="scientific">Borreliella finlandensis</name>
    <dbReference type="NCBI Taxonomy" id="498741"/>
    <lineage>
        <taxon>Bacteria</taxon>
        <taxon>Pseudomonadati</taxon>
        <taxon>Spirochaetota</taxon>
        <taxon>Spirochaetia</taxon>
        <taxon>Spirochaetales</taxon>
        <taxon>Borreliaceae</taxon>
        <taxon>Borreliella</taxon>
    </lineage>
</organism>
<dbReference type="AlphaFoldDB" id="A0A806C3I1"/>
<accession>A0A806C3I1</accession>
<proteinExistence type="predicted"/>
<keyword evidence="1" id="KW-0614">Plasmid</keyword>
<gene>
    <name evidence="1" type="ORF">BSV1_G15</name>
</gene>
<geneLocation type="plasmid" evidence="1 2">
    <name>SV1_lp28-2</name>
</geneLocation>
<dbReference type="Proteomes" id="UP000006166">
    <property type="component" value="Plasmid SV1_lp28-2"/>
</dbReference>
<name>A0A806C3I1_9SPIR</name>
<dbReference type="RefSeq" id="WP_012672453.1">
    <property type="nucleotide sequence ID" value="NC_012239.1"/>
</dbReference>
<keyword evidence="2" id="KW-1185">Reference proteome</keyword>
<evidence type="ECO:0000313" key="1">
    <source>
        <dbReference type="EMBL" id="ACN93338.1"/>
    </source>
</evidence>
<protein>
    <submittedName>
        <fullName evidence="1">Uncharacterized protein</fullName>
    </submittedName>
</protein>
<dbReference type="EMBL" id="CP001518">
    <property type="protein sequence ID" value="ACN93338.1"/>
    <property type="molecule type" value="Genomic_DNA"/>
</dbReference>
<evidence type="ECO:0000313" key="2">
    <source>
        <dbReference type="Proteomes" id="UP000006166"/>
    </source>
</evidence>
<sequence>MFGEAARGSSEEFEKLVEVYSHVESNNRVNLEDFYVLRDADVDIAEIVSEKAGFS</sequence>